<reference evidence="2" key="1">
    <citation type="journal article" date="2020" name="Nature">
        <title>Giant virus diversity and host interactions through global metagenomics.</title>
        <authorList>
            <person name="Schulz F."/>
            <person name="Roux S."/>
            <person name="Paez-Espino D."/>
            <person name="Jungbluth S."/>
            <person name="Walsh D.A."/>
            <person name="Denef V.J."/>
            <person name="McMahon K.D."/>
            <person name="Konstantinidis K.T."/>
            <person name="Eloe-Fadrosh E.A."/>
            <person name="Kyrpides N.C."/>
            <person name="Woyke T."/>
        </authorList>
    </citation>
    <scope>NUCLEOTIDE SEQUENCE</scope>
    <source>
        <strain evidence="2">GVMAG-M-3300023184-51</strain>
    </source>
</reference>
<evidence type="ECO:0000313" key="2">
    <source>
        <dbReference type="EMBL" id="QHT88713.1"/>
    </source>
</evidence>
<feature type="compositionally biased region" description="Basic residues" evidence="1">
    <location>
        <begin position="549"/>
        <end position="587"/>
    </location>
</feature>
<feature type="region of interest" description="Disordered" evidence="1">
    <location>
        <begin position="493"/>
        <end position="587"/>
    </location>
</feature>
<accession>A0A6C0I9G8</accession>
<dbReference type="AlphaFoldDB" id="A0A6C0I9G8"/>
<name>A0A6C0I9G8_9ZZZZ</name>
<organism evidence="2">
    <name type="scientific">viral metagenome</name>
    <dbReference type="NCBI Taxonomy" id="1070528"/>
    <lineage>
        <taxon>unclassified sequences</taxon>
        <taxon>metagenomes</taxon>
        <taxon>organismal metagenomes</taxon>
    </lineage>
</organism>
<evidence type="ECO:0000256" key="1">
    <source>
        <dbReference type="SAM" id="MobiDB-lite"/>
    </source>
</evidence>
<protein>
    <submittedName>
        <fullName evidence="2">Uncharacterized protein</fullName>
    </submittedName>
</protein>
<proteinExistence type="predicted"/>
<dbReference type="EMBL" id="MN740121">
    <property type="protein sequence ID" value="QHT88713.1"/>
    <property type="molecule type" value="Genomic_DNA"/>
</dbReference>
<sequence>MTETDNFTMCAFTYITAHGQNSSFINPLNTELQKLFSELKNKYYNFLPAGSNACTLYTAVAGLPGSRLGNFRTWKDSVYKMLTEFSNTKICETTLNEDEGRLACTGFRNFANKISLDAMSQTTPEILIETERRRRESQTTQVKTHLPDEAAIEAAELVLDITKSQDLYTPLSDSRQQVLIFSGKRSLDVITNADKFVDFIVSKSPSVNKDGLFEEAKRLTFERQIPNELLIAFNESNRDNYSVMCPMLFVYCFEGKTVKIVNNGKNISLNELVDWVDCKKYLMMCDNETGDYRPLVNPDYSSDVDPDIANLMLVLKQILIESNQYTRELFLGDKNKINISLVKLMDISSGHVFKNFDIIEATTIFRGNIVDDMRWLYIEEMPSDVAGILVLLLMDFLKEIITKGVYNILGRFRQQDPSGTFTMNTNCLEILLSATLRLARVYAHCDVCTILDEDDNPIIDAVAEEGVTSTQLADDTNFVAKVEERNEKRKELKPLIPLKVSNSNSNSNSMTKLLPNVPDSSPRKRNGELLEENNPGKQGRTDAGGRPKIQTKKHKKTKNNRKTKNIRKTNKRLRHRKGQTMKNKRKN</sequence>